<dbReference type="PANTHER" id="PTHR46248">
    <property type="entry name" value="EXPRESSED PROTEIN"/>
    <property type="match status" value="1"/>
</dbReference>
<accession>A0A7N0TXW2</accession>
<evidence type="ECO:0000259" key="2">
    <source>
        <dbReference type="Pfam" id="PF04784"/>
    </source>
</evidence>
<name>A0A7N0TXW2_KALFE</name>
<dbReference type="PANTHER" id="PTHR46248:SF4">
    <property type="entry name" value="OS01G0147800 PROTEIN"/>
    <property type="match status" value="1"/>
</dbReference>
<dbReference type="InterPro" id="IPR006869">
    <property type="entry name" value="DUF547"/>
</dbReference>
<dbReference type="OMA" id="RSIMECL"/>
<sequence length="468" mass="53521">MLPLHVKVLLAELAVVEEEISLLERKVRELKQHVDQEKHITNKWEKKKQQMQNEKKTPLRGGPTDLRCFSDLDSKKDVRRSYRIIRDRNKCLTSSDMSNKSTGLDDMWTDDMMEQSRILESQSLNQRQFRREIRSQKPNDLSEQLIKCLIDMFLKMNQSSCMDCQGSNAIPKLNIPCVNSSFNCKSSALPSNDTTSKTSFDPYGVLSDIDAAARDIGPYNKFTPITRGSFDVSRSLHPSNGNLRVLLYKLSHVDLTHLGYKQKLAFWINIYNACVMHAFLQHGLPSSHDNLLSLMKKATLNVGGIVLNALAMEHFILRHPCESTAHSNVDDEDEMVLRQAYGLGYPEPNITFALCRGSWSSPALRVYTAEDVVNELGRARVEYLEAAIGITSKKRIVVPKLLEWHMKDFADDMESLLEWIYSHTPRNGPLKRLIMEYLNGNGGTKFHTTDKVVVIQPYESEFRYLIHV</sequence>
<dbReference type="EnsemblPlants" id="Kaladp0048s0320.1.v1.1">
    <property type="protein sequence ID" value="Kaladp0048s0320.1.v1.1"/>
    <property type="gene ID" value="Kaladp0048s0320.v1.1"/>
</dbReference>
<reference evidence="3" key="1">
    <citation type="submission" date="2021-01" db="UniProtKB">
        <authorList>
            <consortium name="EnsemblPlants"/>
        </authorList>
    </citation>
    <scope>IDENTIFICATION</scope>
</reference>
<feature type="region of interest" description="Disordered" evidence="1">
    <location>
        <begin position="44"/>
        <end position="66"/>
    </location>
</feature>
<dbReference type="Pfam" id="PF04784">
    <property type="entry name" value="DUF547"/>
    <property type="match status" value="1"/>
</dbReference>
<protein>
    <recommendedName>
        <fullName evidence="2">DUF547 domain-containing protein</fullName>
    </recommendedName>
</protein>
<evidence type="ECO:0000313" key="3">
    <source>
        <dbReference type="EnsemblPlants" id="Kaladp0048s0320.1.v1.1"/>
    </source>
</evidence>
<evidence type="ECO:0000313" key="4">
    <source>
        <dbReference type="Proteomes" id="UP000594263"/>
    </source>
</evidence>
<dbReference type="AlphaFoldDB" id="A0A7N0TXW2"/>
<keyword evidence="4" id="KW-1185">Reference proteome</keyword>
<dbReference type="Proteomes" id="UP000594263">
    <property type="component" value="Unplaced"/>
</dbReference>
<proteinExistence type="predicted"/>
<feature type="domain" description="DUF547" evidence="2">
    <location>
        <begin position="257"/>
        <end position="384"/>
    </location>
</feature>
<evidence type="ECO:0000256" key="1">
    <source>
        <dbReference type="SAM" id="MobiDB-lite"/>
    </source>
</evidence>
<dbReference type="Gramene" id="Kaladp0048s0320.1.v1.1">
    <property type="protein sequence ID" value="Kaladp0048s0320.1.v1.1"/>
    <property type="gene ID" value="Kaladp0048s0320.v1.1"/>
</dbReference>
<feature type="compositionally biased region" description="Basic and acidic residues" evidence="1">
    <location>
        <begin position="44"/>
        <end position="57"/>
    </location>
</feature>
<organism evidence="3 4">
    <name type="scientific">Kalanchoe fedtschenkoi</name>
    <name type="common">Lavender scallops</name>
    <name type="synonym">South American air plant</name>
    <dbReference type="NCBI Taxonomy" id="63787"/>
    <lineage>
        <taxon>Eukaryota</taxon>
        <taxon>Viridiplantae</taxon>
        <taxon>Streptophyta</taxon>
        <taxon>Embryophyta</taxon>
        <taxon>Tracheophyta</taxon>
        <taxon>Spermatophyta</taxon>
        <taxon>Magnoliopsida</taxon>
        <taxon>eudicotyledons</taxon>
        <taxon>Gunneridae</taxon>
        <taxon>Pentapetalae</taxon>
        <taxon>Saxifragales</taxon>
        <taxon>Crassulaceae</taxon>
        <taxon>Kalanchoe</taxon>
    </lineage>
</organism>